<dbReference type="SUPFAM" id="SSF52540">
    <property type="entry name" value="P-loop containing nucleoside triphosphate hydrolases"/>
    <property type="match status" value="1"/>
</dbReference>
<gene>
    <name evidence="4" type="ORF">SAMN06265376_104289</name>
</gene>
<evidence type="ECO:0000313" key="4">
    <source>
        <dbReference type="EMBL" id="SNR92725.1"/>
    </source>
</evidence>
<sequence length="1418" mass="160154">MQEIALKEVIDTSVDTEALVSSKSALTPYVVKSDASYVMDTLVPRNLAFETQVALTRIVREYGNIDHLVRDRLRYNSLEDLWKAFSAEQVDAIGLYLKQFDMGKSLIIADATGIGKGREAAGVIRHSVMEGYLPIFFTQKVKLFSDIYRDLKAIDLTGIDPFILNTDSQAKIKDSDGSVVFTSLSSSEQKELLTHLETVPTDSDRAIAYYKSIGRDLPDPDTYPELTITHVIDHVPSEYDMIFSTYSQLQSAAPYKYLWLKSICEQIQLGNSRFKGVVFVLDECHTIGSHETLIGKSMLSLLSLSHSCCFLSATFAKYPEVMPIYAGYTAIAEAKLSNDAFVRSMKSGGLALQEIISPNLAEMGQLISRQRSSEGIETFYEVLDQEPERSLHRKQVDRIIKIMRRIASFESQYLNSRFAVIHSKAKNSGDKTRQKPRNLGVKQSPYFSRVFGIVDQMLFALKAESVAKKTIALLEQDKKVVIAFKSTMGAFLNDLQLGSGDTIPKADLDFVHVLQKGLDSIFSYSYTTIDNIKTRERIPLEDLPLDAQKAYQTLKEDIRKERSGLIISPIDILIDLITKTKKPKTLGGHKESYFRVGEVTGRKQRLVFDGDQAIVQSFRSNSEKAFRLFNSGEYDVLLINQSGSTGASAHASKDFKDQRKRALLMHQFELDINTVVQILGRVNRTGQVVLPEYYYITSDIPMEARLMTMLKAKLKTLDANTTGSQKTRDDTLKSPDFLNKYGDTVAHAWIKEHPELMPDLGYPNHSKVKDDNGYSRYVLNPEKHGAIRQLTGRAGLLLVKDQQSLYDELLSRYKDQIQLEKQQGTYDLEVEFLQLDAEVQKRFLFHKGVGGLSAFGRDTVREQTIVNNLNRPFTLQQVEMRILKTLGGKPPETVQAQLLAEIALEYPKMVAQRELAKKESIEKLSTQMLEYQLKKELSKQDEQEVTLLKEIIDEKQQGLQKYIEQLETTRKRIESHIGFWHIGDAVKVPSSYSASIAPSWGVFLGVSMGKSAKNPYTLGNVRLNFAVTDSRKALSVSLQHGGDADLLNGIFKESKSTAITEREQEEVLTLWNERIKEASVKREQRQILTENILASASHIDGKNRLIKYNTKEGAIQSGILLSRDTDASSYSQSSYPISEGLHKITALNIGGYFKANDNKVRFVKTSATTFDVFLEKKAFYKAIIDPELQKLLTLRMGADSNELPDFVQNGNEMTGGVSLSNLPLFLNKLNDYGVYYLDSTKQVKELKEENEKDWESRTQRSDKRYVYELGTAYGKSSHPSAGFENFFEGDASYPLGRVVYNRRLSDKERYNFTLIPVFKNATESYTLWKNASSDTKVLTDYLALIDTLADVPLFKAIETLGYFILNHPHESGNREFVFGRYTALELGKASYNEEIGELTPLTEFVAKLQLNKELEEIV</sequence>
<dbReference type="Pfam" id="PF13871">
    <property type="entry name" value="Helicase_C_4"/>
    <property type="match status" value="1"/>
</dbReference>
<dbReference type="Pfam" id="PF13872">
    <property type="entry name" value="AAA_34"/>
    <property type="match status" value="1"/>
</dbReference>
<comment type="similarity">
    <text evidence="1">Belongs to the SBNO family.</text>
</comment>
<dbReference type="PANTHER" id="PTHR12706">
    <property type="entry name" value="STRAWBERRY NOTCH-RELATED"/>
    <property type="match status" value="1"/>
</dbReference>
<keyword evidence="5" id="KW-1185">Reference proteome</keyword>
<dbReference type="RefSeq" id="WP_089372095.1">
    <property type="nucleotide sequence ID" value="NZ_BMEP01000007.1"/>
</dbReference>
<dbReference type="PANTHER" id="PTHR12706:SF30">
    <property type="entry name" value="PROTEIN STRAWBERRY NOTCH-RELATED"/>
    <property type="match status" value="1"/>
</dbReference>
<reference evidence="4 5" key="1">
    <citation type="submission" date="2017-06" db="EMBL/GenBank/DDBJ databases">
        <authorList>
            <person name="Kim H.J."/>
            <person name="Triplett B.A."/>
        </authorList>
    </citation>
    <scope>NUCLEOTIDE SEQUENCE [LARGE SCALE GENOMIC DNA]</scope>
    <source>
        <strain evidence="4 5">DSM 25597</strain>
    </source>
</reference>
<dbReference type="InterPro" id="IPR027417">
    <property type="entry name" value="P-loop_NTPase"/>
</dbReference>
<evidence type="ECO:0000256" key="1">
    <source>
        <dbReference type="ARBA" id="ARBA00006992"/>
    </source>
</evidence>
<protein>
    <submittedName>
        <fullName evidence="4">P-loop containing NTP hydrolase pore-1</fullName>
    </submittedName>
</protein>
<dbReference type="InterPro" id="IPR039187">
    <property type="entry name" value="SNO_AAA"/>
</dbReference>
<dbReference type="GO" id="GO:0006355">
    <property type="term" value="P:regulation of DNA-templated transcription"/>
    <property type="evidence" value="ECO:0007669"/>
    <property type="project" value="InterPro"/>
</dbReference>
<evidence type="ECO:0000313" key="5">
    <source>
        <dbReference type="Proteomes" id="UP000198379"/>
    </source>
</evidence>
<dbReference type="InterPro" id="IPR026741">
    <property type="entry name" value="SNO"/>
</dbReference>
<proteinExistence type="inferred from homology"/>
<name>A0A239AAS1_9FLAO</name>
<dbReference type="OrthoDB" id="9815272at2"/>
<dbReference type="EMBL" id="FZNY01000004">
    <property type="protein sequence ID" value="SNR92725.1"/>
    <property type="molecule type" value="Genomic_DNA"/>
</dbReference>
<evidence type="ECO:0000259" key="3">
    <source>
        <dbReference type="Pfam" id="PF13872"/>
    </source>
</evidence>
<dbReference type="Gene3D" id="3.40.50.300">
    <property type="entry name" value="P-loop containing nucleotide triphosphate hydrolases"/>
    <property type="match status" value="1"/>
</dbReference>
<organism evidence="4 5">
    <name type="scientific">Dokdonia pacifica</name>
    <dbReference type="NCBI Taxonomy" id="1627892"/>
    <lineage>
        <taxon>Bacteria</taxon>
        <taxon>Pseudomonadati</taxon>
        <taxon>Bacteroidota</taxon>
        <taxon>Flavobacteriia</taxon>
        <taxon>Flavobacteriales</taxon>
        <taxon>Flavobacteriaceae</taxon>
        <taxon>Dokdonia</taxon>
    </lineage>
</organism>
<accession>A0A239AAS1</accession>
<dbReference type="Proteomes" id="UP000198379">
    <property type="component" value="Unassembled WGS sequence"/>
</dbReference>
<feature type="domain" description="Strawberry notch helicase C" evidence="2">
    <location>
        <begin position="586"/>
        <end position="831"/>
    </location>
</feature>
<dbReference type="InterPro" id="IPR026937">
    <property type="entry name" value="SBNO_Helicase_C_dom"/>
</dbReference>
<dbReference type="GO" id="GO:0016787">
    <property type="term" value="F:hydrolase activity"/>
    <property type="evidence" value="ECO:0007669"/>
    <property type="project" value="UniProtKB-KW"/>
</dbReference>
<evidence type="ECO:0000259" key="2">
    <source>
        <dbReference type="Pfam" id="PF13871"/>
    </source>
</evidence>
<feature type="domain" description="Strawberry notch AAA" evidence="3">
    <location>
        <begin position="105"/>
        <end position="379"/>
    </location>
</feature>
<keyword evidence="4" id="KW-0378">Hydrolase</keyword>